<feature type="transmembrane region" description="Helical" evidence="16">
    <location>
        <begin position="540"/>
        <end position="563"/>
    </location>
</feature>
<keyword evidence="10" id="KW-1015">Disulfide bond</keyword>
<evidence type="ECO:0000256" key="3">
    <source>
        <dbReference type="ARBA" id="ARBA00022448"/>
    </source>
</evidence>
<feature type="transmembrane region" description="Helical" evidence="16">
    <location>
        <begin position="111"/>
        <end position="132"/>
    </location>
</feature>
<evidence type="ECO:0000256" key="2">
    <source>
        <dbReference type="ARBA" id="ARBA00009657"/>
    </source>
</evidence>
<feature type="region of interest" description="Disordered" evidence="17">
    <location>
        <begin position="251"/>
        <end position="279"/>
    </location>
</feature>
<evidence type="ECO:0000259" key="18">
    <source>
        <dbReference type="PROSITE" id="PS51465"/>
    </source>
</evidence>
<dbReference type="InterPro" id="IPR036259">
    <property type="entry name" value="MFS_trans_sf"/>
</dbReference>
<keyword evidence="11" id="KW-0325">Glycoprotein</keyword>
<feature type="compositionally biased region" description="Basic and acidic residues" evidence="17">
    <location>
        <begin position="264"/>
        <end position="275"/>
    </location>
</feature>
<feature type="transmembrane region" description="Helical" evidence="16">
    <location>
        <begin position="222"/>
        <end position="246"/>
    </location>
</feature>
<evidence type="ECO:0000256" key="14">
    <source>
        <dbReference type="ARBA" id="ARBA00052624"/>
    </source>
</evidence>
<feature type="transmembrane region" description="Helical" evidence="16">
    <location>
        <begin position="592"/>
        <end position="615"/>
    </location>
</feature>
<evidence type="ECO:0000256" key="16">
    <source>
        <dbReference type="RuleBase" id="RU362056"/>
    </source>
</evidence>
<dbReference type="GO" id="GO:0043252">
    <property type="term" value="P:sodium-independent organic anion transport"/>
    <property type="evidence" value="ECO:0007669"/>
    <property type="project" value="TreeGrafter"/>
</dbReference>
<feature type="transmembrane region" description="Helical" evidence="16">
    <location>
        <begin position="344"/>
        <end position="364"/>
    </location>
</feature>
<keyword evidence="8 16" id="KW-0406">Ion transport</keyword>
<evidence type="ECO:0000256" key="11">
    <source>
        <dbReference type="ARBA" id="ARBA00023180"/>
    </source>
</evidence>
<feature type="transmembrane region" description="Helical" evidence="16">
    <location>
        <begin position="306"/>
        <end position="324"/>
    </location>
</feature>
<dbReference type="FunFam" id="3.30.60.30:FF:000048">
    <property type="entry name" value="Solute carrier organic anion transporter family member"/>
    <property type="match status" value="1"/>
</dbReference>
<evidence type="ECO:0000256" key="17">
    <source>
        <dbReference type="SAM" id="MobiDB-lite"/>
    </source>
</evidence>
<feature type="transmembrane region" description="Helical" evidence="16">
    <location>
        <begin position="501"/>
        <end position="528"/>
    </location>
</feature>
<keyword evidence="20" id="KW-1185">Reference proteome</keyword>
<evidence type="ECO:0000256" key="4">
    <source>
        <dbReference type="ARBA" id="ARBA00022475"/>
    </source>
</evidence>
<dbReference type="Pfam" id="PF03137">
    <property type="entry name" value="OATP"/>
    <property type="match status" value="2"/>
</dbReference>
<dbReference type="PROSITE" id="PS51465">
    <property type="entry name" value="KAZAL_2"/>
    <property type="match status" value="1"/>
</dbReference>
<feature type="transmembrane region" description="Helical" evidence="16">
    <location>
        <begin position="177"/>
        <end position="202"/>
    </location>
</feature>
<dbReference type="Pfam" id="PF07648">
    <property type="entry name" value="Kazal_2"/>
    <property type="match status" value="1"/>
</dbReference>
<evidence type="ECO:0000256" key="1">
    <source>
        <dbReference type="ARBA" id="ARBA00004651"/>
    </source>
</evidence>
<feature type="compositionally biased region" description="Low complexity" evidence="17">
    <location>
        <begin position="253"/>
        <end position="263"/>
    </location>
</feature>
<evidence type="ECO:0000256" key="6">
    <source>
        <dbReference type="ARBA" id="ARBA00022989"/>
    </source>
</evidence>
<keyword evidence="3 16" id="KW-0813">Transport</keyword>
<dbReference type="PANTHER" id="PTHR11388:SF99">
    <property type="entry name" value="SOLUTE CARRIER ORGANIC ANION TRANSPORTER FAMILY MEMBER 1C1"/>
    <property type="match status" value="1"/>
</dbReference>
<evidence type="ECO:0000256" key="8">
    <source>
        <dbReference type="ARBA" id="ARBA00023065"/>
    </source>
</evidence>
<dbReference type="GO" id="GO:0015347">
    <property type="term" value="F:sodium-independent organic anion transmembrane transporter activity"/>
    <property type="evidence" value="ECO:0007669"/>
    <property type="project" value="TreeGrafter"/>
</dbReference>
<keyword evidence="7" id="KW-0445">Lipid transport</keyword>
<dbReference type="InterPro" id="IPR036058">
    <property type="entry name" value="Kazal_dom_sf"/>
</dbReference>
<evidence type="ECO:0000313" key="19">
    <source>
        <dbReference type="Ensembl" id="ENSCANP00000038122.1"/>
    </source>
</evidence>
<sequence>MDTSSKENIQLFCKTSVQPVGRPSFKTEYPSSEEKQPCCGELKVFLGALSFVYFAKALAEGYLKSTITQIERRFDIPSSLVGVIDGSFEIGNLLVITFVSYFGAKLHRPKIIGAGCLIMGVGTLLIAMPQFFMEQYKYERYSPSSNSTLSISPCLLESSSQLPVSVMEKSKSKITNGCVQTVAIIGPIFGFLLGSLCAKLYVDIGFVNLDHITITPKDPQWVGAWWLGYLIAGIISLLAAVPFWYLPKSLPRSQSGEDSNSSSEKSKFIRDDHTDYQTPQGENAKIMEMARDFLPSLKNLFGNPVYFLYLCTSTVQFNSLFGMVTYKPKYIEQQYGQSSSRANFVIGLINIPAVALGIFSGGIVMKKFRISVCGAAKLYLGSSVFGYLLFLSLFALGCENSAVAGLTVSYQGTKPVSYHERALFSDCNSRCKCSETKWEPMCGENGITYVSACLAGCQTSNRSGKNIIFYNCTCVGIAASKSGNSSGIVGRCQKDNGCPQMFLYFLVISVITSYTLSLGGIPGYILLLRCIKPQLKSFALGIYTLSIRVLAGIPAPVYFGVLIDTSCLKWGFKRCGSRGSCRLYDSNVFRHIYLGLTMVLGTVSIFLSIAVLFILKKNYVSKHRSFITKRERTMVSTRFQKENCTTSDHLLQPKYWPGKETQL</sequence>
<dbReference type="Gene3D" id="1.20.1250.20">
    <property type="entry name" value="MFS general substrate transporter like domains"/>
    <property type="match status" value="1"/>
</dbReference>
<comment type="caution">
    <text evidence="16">Lacks conserved residue(s) required for the propagation of feature annotation.</text>
</comment>
<comment type="catalytic activity">
    <reaction evidence="13">
        <text>L-thyroxine(out) = L-thyroxine(in)</text>
        <dbReference type="Rhea" id="RHEA:71819"/>
        <dbReference type="ChEBI" id="CHEBI:58448"/>
    </reaction>
</comment>
<evidence type="ECO:0000256" key="15">
    <source>
        <dbReference type="ARBA" id="ARBA00053590"/>
    </source>
</evidence>
<dbReference type="SUPFAM" id="SSF100895">
    <property type="entry name" value="Kazal-type serine protease inhibitors"/>
    <property type="match status" value="1"/>
</dbReference>
<feature type="transmembrane region" description="Helical" evidence="16">
    <location>
        <begin position="376"/>
        <end position="396"/>
    </location>
</feature>
<keyword evidence="6 16" id="KW-1133">Transmembrane helix</keyword>
<dbReference type="GO" id="GO:0006811">
    <property type="term" value="P:monoatomic ion transport"/>
    <property type="evidence" value="ECO:0007669"/>
    <property type="project" value="UniProtKB-KW"/>
</dbReference>
<organism evidence="19 20">
    <name type="scientific">Colobus angolensis palliatus</name>
    <name type="common">Peters' Angolan colobus</name>
    <dbReference type="NCBI Taxonomy" id="336983"/>
    <lineage>
        <taxon>Eukaryota</taxon>
        <taxon>Metazoa</taxon>
        <taxon>Chordata</taxon>
        <taxon>Craniata</taxon>
        <taxon>Vertebrata</taxon>
        <taxon>Euteleostomi</taxon>
        <taxon>Mammalia</taxon>
        <taxon>Eutheria</taxon>
        <taxon>Euarchontoglires</taxon>
        <taxon>Primates</taxon>
        <taxon>Haplorrhini</taxon>
        <taxon>Catarrhini</taxon>
        <taxon>Cercopithecidae</taxon>
        <taxon>Colobinae</taxon>
        <taxon>Colobus</taxon>
    </lineage>
</organism>
<comment type="function">
    <text evidence="15">Mediates the Na(+)-independent high affinity transport of organic anions such as the thyroid hormones L-thyroxine (T4), L-thyroxine sulfate (T4S), and 3,3',5'-triiodo-L-thyronine (reverse T3, rT3) at the plasma membrane. Regulates T4 levels in different brain regions by transporting T4, and also by serving as an export pump for T4S, which is a source of T4 after hydrolysis by local sulfatases. Increases the access of these substrates to the intracellular sites where they are metabolized by the deiodinases. Other potential substrates, such as triiodothyronine (T3), 17-beta-glucuronosyl estradiol (17beta-estradiol 17-O-(beta-D-glucuronate)), estrone-3-sulfate (E1S) and sulfobromophthalein (BSP) are transported with much lower efficiency. Transports T4 and E1S in a pH-insensitive manner. Facilitates the transport of thyroid hormones across the blood-brain barrier and into glia and neuronal cells in the brain.</text>
</comment>
<comment type="subcellular location">
    <subcellularLocation>
        <location evidence="1 16">Cell membrane</location>
        <topology evidence="1 16">Multi-pass membrane protein</topology>
    </subcellularLocation>
</comment>
<dbReference type="AlphaFoldDB" id="A0A2K5KAK3"/>
<reference evidence="19" key="1">
    <citation type="submission" date="2025-08" db="UniProtKB">
        <authorList>
            <consortium name="Ensembl"/>
        </authorList>
    </citation>
    <scope>IDENTIFICATION</scope>
</reference>
<dbReference type="GeneID" id="105520921"/>
<evidence type="ECO:0000256" key="9">
    <source>
        <dbReference type="ARBA" id="ARBA00023136"/>
    </source>
</evidence>
<evidence type="ECO:0000256" key="12">
    <source>
        <dbReference type="ARBA" id="ARBA00050960"/>
    </source>
</evidence>
<feature type="domain" description="Kazal-like" evidence="18">
    <location>
        <begin position="421"/>
        <end position="476"/>
    </location>
</feature>
<dbReference type="RefSeq" id="XP_011810341.1">
    <property type="nucleotide sequence ID" value="XM_011954951.1"/>
</dbReference>
<keyword evidence="9 16" id="KW-0472">Membrane</keyword>
<accession>A0A2K5KAK3</accession>
<dbReference type="Proteomes" id="UP000233080">
    <property type="component" value="Unassembled WGS sequence"/>
</dbReference>
<dbReference type="OMA" id="ISYDKHP"/>
<dbReference type="NCBIfam" id="TIGR00805">
    <property type="entry name" value="oat"/>
    <property type="match status" value="1"/>
</dbReference>
<comment type="similarity">
    <text evidence="2 16">Belongs to the organo anion transporter (TC 2.A.60) family.</text>
</comment>
<evidence type="ECO:0000256" key="7">
    <source>
        <dbReference type="ARBA" id="ARBA00023055"/>
    </source>
</evidence>
<protein>
    <recommendedName>
        <fullName evidence="16">Solute carrier organic anion transporter family member</fullName>
    </recommendedName>
</protein>
<evidence type="ECO:0000256" key="10">
    <source>
        <dbReference type="ARBA" id="ARBA00023157"/>
    </source>
</evidence>
<comment type="catalytic activity">
    <reaction evidence="12">
        <text>3,3',5'-triiodo-L-thyronine(out) = 3,3',5'-triiodo-L-thyronine(in)</text>
        <dbReference type="Rhea" id="RHEA:71815"/>
        <dbReference type="ChEBI" id="CHEBI:57261"/>
    </reaction>
</comment>
<dbReference type="PANTHER" id="PTHR11388">
    <property type="entry name" value="ORGANIC ANION TRANSPORTER"/>
    <property type="match status" value="1"/>
</dbReference>
<dbReference type="SUPFAM" id="SSF103473">
    <property type="entry name" value="MFS general substrate transporter"/>
    <property type="match status" value="1"/>
</dbReference>
<proteinExistence type="inferred from homology"/>
<evidence type="ECO:0000313" key="20">
    <source>
        <dbReference type="Proteomes" id="UP000233080"/>
    </source>
</evidence>
<dbReference type="GO" id="GO:0015125">
    <property type="term" value="F:bile acid transmembrane transporter activity"/>
    <property type="evidence" value="ECO:0007669"/>
    <property type="project" value="TreeGrafter"/>
</dbReference>
<evidence type="ECO:0000256" key="13">
    <source>
        <dbReference type="ARBA" id="ARBA00051340"/>
    </source>
</evidence>
<reference evidence="19" key="2">
    <citation type="submission" date="2025-09" db="UniProtKB">
        <authorList>
            <consortium name="Ensembl"/>
        </authorList>
    </citation>
    <scope>IDENTIFICATION</scope>
</reference>
<keyword evidence="5 16" id="KW-0812">Transmembrane</keyword>
<dbReference type="InterPro" id="IPR004156">
    <property type="entry name" value="OATP"/>
</dbReference>
<comment type="catalytic activity">
    <reaction evidence="14">
        <text>L-thyroxine sulfate(out) = L-thyroxine sulfate(in)</text>
        <dbReference type="Rhea" id="RHEA:73311"/>
        <dbReference type="ChEBI" id="CHEBI:176512"/>
    </reaction>
</comment>
<dbReference type="CTD" id="53919"/>
<evidence type="ECO:0000256" key="5">
    <source>
        <dbReference type="ARBA" id="ARBA00022692"/>
    </source>
</evidence>
<dbReference type="GO" id="GO:0016323">
    <property type="term" value="C:basolateral plasma membrane"/>
    <property type="evidence" value="ECO:0007669"/>
    <property type="project" value="TreeGrafter"/>
</dbReference>
<dbReference type="Ensembl" id="ENSCANT00000061378.1">
    <property type="protein sequence ID" value="ENSCANP00000038122.1"/>
    <property type="gene ID" value="ENSCANG00000042753.1"/>
</dbReference>
<dbReference type="InterPro" id="IPR002350">
    <property type="entry name" value="Kazal_dom"/>
</dbReference>
<name>A0A2K5KAK3_COLAP</name>
<keyword evidence="4" id="KW-1003">Cell membrane</keyword>